<keyword evidence="7" id="KW-0479">Metal-binding</keyword>
<feature type="chain" id="PRO_5028243169" description="microbial collagenase" evidence="15">
    <location>
        <begin position="26"/>
        <end position="761"/>
    </location>
</feature>
<evidence type="ECO:0000256" key="11">
    <source>
        <dbReference type="ARBA" id="ARBA00023049"/>
    </source>
</evidence>
<dbReference type="EC" id="3.4.24.3" evidence="4"/>
<evidence type="ECO:0000259" key="17">
    <source>
        <dbReference type="Pfam" id="PF08453"/>
    </source>
</evidence>
<feature type="signal peptide" evidence="15">
    <location>
        <begin position="1"/>
        <end position="25"/>
    </location>
</feature>
<dbReference type="InterPro" id="IPR013661">
    <property type="entry name" value="Peptidase_M9_N_dom"/>
</dbReference>
<keyword evidence="9" id="KW-0378">Hydrolase</keyword>
<dbReference type="KEGG" id="cari:FNU76_20410"/>
<name>A0A516SK45_9NEIS</name>
<gene>
    <name evidence="18" type="ORF">FNU76_20410</name>
</gene>
<dbReference type="Proteomes" id="UP000317550">
    <property type="component" value="Chromosome"/>
</dbReference>
<evidence type="ECO:0000256" key="1">
    <source>
        <dbReference type="ARBA" id="ARBA00000424"/>
    </source>
</evidence>
<evidence type="ECO:0000256" key="9">
    <source>
        <dbReference type="ARBA" id="ARBA00022801"/>
    </source>
</evidence>
<dbReference type="EMBL" id="CP041730">
    <property type="protein sequence ID" value="QDQ28526.1"/>
    <property type="molecule type" value="Genomic_DNA"/>
</dbReference>
<dbReference type="GO" id="GO:0004222">
    <property type="term" value="F:metalloendopeptidase activity"/>
    <property type="evidence" value="ECO:0007669"/>
    <property type="project" value="UniProtKB-EC"/>
</dbReference>
<dbReference type="GO" id="GO:0005576">
    <property type="term" value="C:extracellular region"/>
    <property type="evidence" value="ECO:0007669"/>
    <property type="project" value="UniProtKB-SubCell"/>
</dbReference>
<evidence type="ECO:0000313" key="18">
    <source>
        <dbReference type="EMBL" id="QDQ28526.1"/>
    </source>
</evidence>
<evidence type="ECO:0000313" key="19">
    <source>
        <dbReference type="Proteomes" id="UP000317550"/>
    </source>
</evidence>
<evidence type="ECO:0000256" key="2">
    <source>
        <dbReference type="ARBA" id="ARBA00001947"/>
    </source>
</evidence>
<feature type="active site" evidence="13">
    <location>
        <position position="513"/>
    </location>
</feature>
<comment type="subcellular location">
    <subcellularLocation>
        <location evidence="3">Secreted</location>
    </subcellularLocation>
</comment>
<dbReference type="Gene3D" id="3.40.30.160">
    <property type="entry name" value="Collagenase ColT, N-terminal domain"/>
    <property type="match status" value="1"/>
</dbReference>
<comment type="catalytic activity">
    <reaction evidence="1">
        <text>Digestion of native collagen in the triple helical region at Xaa-|-Gly bonds. With synthetic peptides, a preference is shown for Gly at P3 and P1', Pro and Ala at P2 and P2', and hydroxyproline, Ala or Arg at P3'.</text>
        <dbReference type="EC" id="3.4.24.3"/>
    </reaction>
</comment>
<dbReference type="GO" id="GO:0006508">
    <property type="term" value="P:proteolysis"/>
    <property type="evidence" value="ECO:0007669"/>
    <property type="project" value="UniProtKB-KW"/>
</dbReference>
<dbReference type="GO" id="GO:0008270">
    <property type="term" value="F:zinc ion binding"/>
    <property type="evidence" value="ECO:0007669"/>
    <property type="project" value="InterPro"/>
</dbReference>
<dbReference type="Pfam" id="PF08453">
    <property type="entry name" value="Peptidase_M9_N"/>
    <property type="match status" value="1"/>
</dbReference>
<keyword evidence="19" id="KW-1185">Reference proteome</keyword>
<dbReference type="Gene3D" id="2.60.120.380">
    <property type="match status" value="1"/>
</dbReference>
<dbReference type="Pfam" id="PF01752">
    <property type="entry name" value="Peptidase_M9"/>
    <property type="match status" value="1"/>
</dbReference>
<dbReference type="Pfam" id="PF04151">
    <property type="entry name" value="PPC"/>
    <property type="match status" value="1"/>
</dbReference>
<dbReference type="OrthoDB" id="9802683at2"/>
<evidence type="ECO:0000256" key="15">
    <source>
        <dbReference type="SAM" id="SignalP"/>
    </source>
</evidence>
<dbReference type="Gene3D" id="1.10.390.20">
    <property type="match status" value="1"/>
</dbReference>
<dbReference type="AlphaFoldDB" id="A0A516SK45"/>
<dbReference type="PANTHER" id="PTHR13062:SF9">
    <property type="entry name" value="MICROBIAL COLLAGENASE"/>
    <property type="match status" value="1"/>
</dbReference>
<evidence type="ECO:0000256" key="6">
    <source>
        <dbReference type="ARBA" id="ARBA00022670"/>
    </source>
</evidence>
<evidence type="ECO:0000256" key="5">
    <source>
        <dbReference type="ARBA" id="ARBA00022525"/>
    </source>
</evidence>
<dbReference type="RefSeq" id="WP_144279909.1">
    <property type="nucleotide sequence ID" value="NZ_CP041730.1"/>
</dbReference>
<accession>A0A516SK45</accession>
<evidence type="ECO:0000256" key="13">
    <source>
        <dbReference type="PIRSR" id="PIRSR602169-1"/>
    </source>
</evidence>
<evidence type="ECO:0000256" key="14">
    <source>
        <dbReference type="SAM" id="MobiDB-lite"/>
    </source>
</evidence>
<evidence type="ECO:0000256" key="12">
    <source>
        <dbReference type="ARBA" id="ARBA00023145"/>
    </source>
</evidence>
<evidence type="ECO:0000256" key="3">
    <source>
        <dbReference type="ARBA" id="ARBA00004613"/>
    </source>
</evidence>
<evidence type="ECO:0000256" key="8">
    <source>
        <dbReference type="ARBA" id="ARBA00022729"/>
    </source>
</evidence>
<evidence type="ECO:0000256" key="7">
    <source>
        <dbReference type="ARBA" id="ARBA00022723"/>
    </source>
</evidence>
<evidence type="ECO:0000259" key="16">
    <source>
        <dbReference type="Pfam" id="PF04151"/>
    </source>
</evidence>
<dbReference type="InterPro" id="IPR007280">
    <property type="entry name" value="Peptidase_C_arc/bac"/>
</dbReference>
<dbReference type="PANTHER" id="PTHR13062">
    <property type="entry name" value="COLLAGENASE"/>
    <property type="match status" value="1"/>
</dbReference>
<feature type="region of interest" description="Disordered" evidence="14">
    <location>
        <begin position="34"/>
        <end position="56"/>
    </location>
</feature>
<keyword evidence="10" id="KW-0862">Zinc</keyword>
<keyword evidence="5" id="KW-0964">Secreted</keyword>
<reference evidence="19" key="1">
    <citation type="submission" date="2019-07" db="EMBL/GenBank/DDBJ databases">
        <title>Chitinimonas sp. nov., isolated from Ny-Alesund, arctica soil.</title>
        <authorList>
            <person name="Xu Q."/>
            <person name="Peng F."/>
        </authorList>
    </citation>
    <scope>NUCLEOTIDE SEQUENCE [LARGE SCALE GENOMIC DNA]</scope>
    <source>
        <strain evidence="19">R3-44</strain>
    </source>
</reference>
<keyword evidence="12" id="KW-0865">Zymogen</keyword>
<keyword evidence="8 15" id="KW-0732">Signal</keyword>
<dbReference type="InterPro" id="IPR002169">
    <property type="entry name" value="Peptidase_M9A/M9B"/>
</dbReference>
<dbReference type="PRINTS" id="PR00931">
    <property type="entry name" value="MICOLLPTASE"/>
</dbReference>
<keyword evidence="6" id="KW-0645">Protease</keyword>
<feature type="domain" description="Peptidase M9 collagenase N-terminal" evidence="17">
    <location>
        <begin position="103"/>
        <end position="255"/>
    </location>
</feature>
<proteinExistence type="predicted"/>
<keyword evidence="11" id="KW-0482">Metalloprotease</keyword>
<organism evidence="18 19">
    <name type="scientific">Chitinimonas arctica</name>
    <dbReference type="NCBI Taxonomy" id="2594795"/>
    <lineage>
        <taxon>Bacteria</taxon>
        <taxon>Pseudomonadati</taxon>
        <taxon>Pseudomonadota</taxon>
        <taxon>Betaproteobacteria</taxon>
        <taxon>Neisseriales</taxon>
        <taxon>Chitinibacteraceae</taxon>
        <taxon>Chitinimonas</taxon>
    </lineage>
</organism>
<comment type="cofactor">
    <cofactor evidence="2">
        <name>Zn(2+)</name>
        <dbReference type="ChEBI" id="CHEBI:29105"/>
    </cofactor>
</comment>
<evidence type="ECO:0000256" key="4">
    <source>
        <dbReference type="ARBA" id="ARBA00012653"/>
    </source>
</evidence>
<protein>
    <recommendedName>
        <fullName evidence="4">microbial collagenase</fullName>
        <ecNumber evidence="4">3.4.24.3</ecNumber>
    </recommendedName>
</protein>
<feature type="domain" description="Peptidase C-terminal archaeal/bacterial" evidence="16">
    <location>
        <begin position="684"/>
        <end position="743"/>
    </location>
</feature>
<sequence>MASPIRRRSLVALLTSCFATFSYGAALPDQHPVPLAKQAAHSHAGAEPQAPRFRQTLPPSAEQALYDLPESKKPRRDLLDPSVRQTLAKGNATAMAAPVECQDMERLISHSGNELANYIVNLPDYECHYGLFSLNAQQAARAYSPANLNAVASRFVQEANGYDASNRALVNLLIYLRAGYYLASSDVVAEPPASLLGVMRPAIKGLLDGRTLFKANAQGRSTAGETLKLITNMHDEAYYLPSVRSLVLRYTNSATRPNAVEGLREYTAGAGFTGVLTVFYYANGRPEGKAILSNDPNYATALYTFIKNNKTALLGTNDAFQLSDAARETFRFFQYPTLRGTVKPMVQATLASSTMTGNDMELWLAAAEAVKYYDEANCSEYGTCNYETRLADAVLRFTHTCSPSLRIRAQEMTPEQMQASCSLLEGGETYFHRMMKTNKVPVRDDNNTSLEVVVFDDYSNYNKFAGVIFGISTNNGGMYLEGDPSYSNNQARFIAHEASWLRPTFKVWNLEHEYIHYLDGRFDMHGDFGDGTVKPTVWWIEGIAEYLSLKNNNQASIDAARTGRYRLSQIFGNTYSMSDYTARAYRWGYMAARFMMERHRSDVDAAIAKFRVGDYVGYQTQMDQIGTRYDNEFASWVQTASTTGEPPLPGNPKLPACSSNNYLGKGCALVNLSASDRKYGYILLPAGAKNLKLWTDGNSGDVDLYVGLDRYPTPTSYDVASSSVGNDESVSIALPTSGKWYYILLNARQPFTGVAINASYD</sequence>
<evidence type="ECO:0000256" key="10">
    <source>
        <dbReference type="ARBA" id="ARBA00022833"/>
    </source>
</evidence>